<gene>
    <name evidence="1" type="ORF">METZ01_LOCUS405732</name>
</gene>
<proteinExistence type="predicted"/>
<accession>A0A382W420</accession>
<organism evidence="1">
    <name type="scientific">marine metagenome</name>
    <dbReference type="NCBI Taxonomy" id="408172"/>
    <lineage>
        <taxon>unclassified sequences</taxon>
        <taxon>metagenomes</taxon>
        <taxon>ecological metagenomes</taxon>
    </lineage>
</organism>
<dbReference type="AlphaFoldDB" id="A0A382W420"/>
<protein>
    <submittedName>
        <fullName evidence="1">Uncharacterized protein</fullName>
    </submittedName>
</protein>
<sequence length="191" mass="22023">MSKEKRDRSYLMAFASCDWKPKMLNPIISFTGLEEYPPSVHVSDDLLSEATWEMIDICFSEYTDIMFVWRNDGKALTDTEAEFIHEYVVDDMEDYTSEGEGDSNKSIHKYLTESEKCLILLYDKPALEMFDSEEFWSDVEDSAYDHAIKGAEKIAEGKTDHDKLSDILTGKKQKGQEFDVFSKFSGKPRDT</sequence>
<reference evidence="1" key="1">
    <citation type="submission" date="2018-05" db="EMBL/GenBank/DDBJ databases">
        <authorList>
            <person name="Lanie J.A."/>
            <person name="Ng W.-L."/>
            <person name="Kazmierczak K.M."/>
            <person name="Andrzejewski T.M."/>
            <person name="Davidsen T.M."/>
            <person name="Wayne K.J."/>
            <person name="Tettelin H."/>
            <person name="Glass J.I."/>
            <person name="Rusch D."/>
            <person name="Podicherti R."/>
            <person name="Tsui H.-C.T."/>
            <person name="Winkler M.E."/>
        </authorList>
    </citation>
    <scope>NUCLEOTIDE SEQUENCE</scope>
</reference>
<evidence type="ECO:0000313" key="1">
    <source>
        <dbReference type="EMBL" id="SVD52878.1"/>
    </source>
</evidence>
<dbReference type="EMBL" id="UINC01156453">
    <property type="protein sequence ID" value="SVD52878.1"/>
    <property type="molecule type" value="Genomic_DNA"/>
</dbReference>
<name>A0A382W420_9ZZZZ</name>